<proteinExistence type="predicted"/>
<comment type="caution">
    <text evidence="5">The sequence shown here is derived from an EMBL/GenBank/DDBJ whole genome shotgun (WGS) entry which is preliminary data.</text>
</comment>
<evidence type="ECO:0000313" key="6">
    <source>
        <dbReference type="Proteomes" id="UP000552045"/>
    </source>
</evidence>
<name>A0A7Y9ET48_9MICO</name>
<dbReference type="PROSITE" id="PS50206">
    <property type="entry name" value="RHODANESE_3"/>
    <property type="match status" value="2"/>
</dbReference>
<evidence type="ECO:0000259" key="4">
    <source>
        <dbReference type="PROSITE" id="PS50206"/>
    </source>
</evidence>
<gene>
    <name evidence="5" type="ORF">BKA02_000527</name>
</gene>
<dbReference type="PANTHER" id="PTHR43855:SF1">
    <property type="entry name" value="THIOSULFATE SULFURTRANSFERASE"/>
    <property type="match status" value="1"/>
</dbReference>
<keyword evidence="6" id="KW-1185">Reference proteome</keyword>
<feature type="domain" description="Rhodanese" evidence="4">
    <location>
        <begin position="168"/>
        <end position="269"/>
    </location>
</feature>
<evidence type="ECO:0000256" key="1">
    <source>
        <dbReference type="ARBA" id="ARBA00012245"/>
    </source>
</evidence>
<feature type="domain" description="Rhodanese" evidence="4">
    <location>
        <begin position="43"/>
        <end position="135"/>
    </location>
</feature>
<dbReference type="PANTHER" id="PTHR43855">
    <property type="entry name" value="THIOSULFATE SULFURTRANSFERASE"/>
    <property type="match status" value="1"/>
</dbReference>
<dbReference type="Proteomes" id="UP000552045">
    <property type="component" value="Unassembled WGS sequence"/>
</dbReference>
<dbReference type="InterPro" id="IPR051126">
    <property type="entry name" value="Thiosulfate_sulfurtransferase"/>
</dbReference>
<dbReference type="InterPro" id="IPR001763">
    <property type="entry name" value="Rhodanese-like_dom"/>
</dbReference>
<reference evidence="5 6" key="1">
    <citation type="submission" date="2020-07" db="EMBL/GenBank/DDBJ databases">
        <title>Sequencing the genomes of 1000 actinobacteria strains.</title>
        <authorList>
            <person name="Klenk H.-P."/>
        </authorList>
    </citation>
    <scope>NUCLEOTIDE SEQUENCE [LARGE SCALE GENOMIC DNA]</scope>
    <source>
        <strain evidence="5 6">DSM 22185</strain>
    </source>
</reference>
<dbReference type="Gene3D" id="3.40.250.10">
    <property type="entry name" value="Rhodanese-like domain"/>
    <property type="match status" value="2"/>
</dbReference>
<dbReference type="SMART" id="SM00450">
    <property type="entry name" value="RHOD"/>
    <property type="match status" value="2"/>
</dbReference>
<keyword evidence="2" id="KW-0677">Repeat</keyword>
<dbReference type="Pfam" id="PF00581">
    <property type="entry name" value="Rhodanese"/>
    <property type="match status" value="2"/>
</dbReference>
<protein>
    <recommendedName>
        <fullName evidence="1">thiosulfate sulfurtransferase</fullName>
        <ecNumber evidence="1">2.8.1.1</ecNumber>
    </recommendedName>
</protein>
<dbReference type="InterPro" id="IPR036873">
    <property type="entry name" value="Rhodanese-like_dom_sf"/>
</dbReference>
<evidence type="ECO:0000313" key="5">
    <source>
        <dbReference type="EMBL" id="NYD53472.1"/>
    </source>
</evidence>
<comment type="catalytic activity">
    <reaction evidence="3">
        <text>thiosulfate + hydrogen cyanide = thiocyanate + sulfite + 2 H(+)</text>
        <dbReference type="Rhea" id="RHEA:16881"/>
        <dbReference type="ChEBI" id="CHEBI:15378"/>
        <dbReference type="ChEBI" id="CHEBI:17359"/>
        <dbReference type="ChEBI" id="CHEBI:18022"/>
        <dbReference type="ChEBI" id="CHEBI:18407"/>
        <dbReference type="ChEBI" id="CHEBI:33542"/>
        <dbReference type="EC" id="2.8.1.1"/>
    </reaction>
</comment>
<dbReference type="GO" id="GO:0004792">
    <property type="term" value="F:thiosulfate-cyanide sulfurtransferase activity"/>
    <property type="evidence" value="ECO:0007669"/>
    <property type="project" value="UniProtKB-EC"/>
</dbReference>
<sequence length="270" mass="27968">MTENTIVDARRSLLIGADDPIPAGARFVEARFTAPERIWTTTVEGALRASLDNGVLAGPRSREHGVFPLPDSARLAATLADAEIEIDTPVVVYAATPEDAKAAARAWFVLRDAGVHDVRLLDGGADAWRVRQSAESARGENVATSESADTVGIAPVPRAIDATDTAEIGHTGVLLDARPASAHAKGHIPGAVSAPGEELFVDGRLRAASELEDWAGELGVSRDTPVGAYCGGGVAAAGTVFALATIGIEAPLYVGSWSQYSADPDNPVEA</sequence>
<evidence type="ECO:0000256" key="2">
    <source>
        <dbReference type="ARBA" id="ARBA00022737"/>
    </source>
</evidence>
<dbReference type="EC" id="2.8.1.1" evidence="1"/>
<keyword evidence="5" id="KW-0808">Transferase</keyword>
<dbReference type="EMBL" id="JACCBH010000001">
    <property type="protein sequence ID" value="NYD53472.1"/>
    <property type="molecule type" value="Genomic_DNA"/>
</dbReference>
<accession>A0A7Y9ET48</accession>
<keyword evidence="5" id="KW-0670">Pyruvate</keyword>
<organism evidence="5 6">
    <name type="scientific">Microbacterium pseudoresistens</name>
    <dbReference type="NCBI Taxonomy" id="640634"/>
    <lineage>
        <taxon>Bacteria</taxon>
        <taxon>Bacillati</taxon>
        <taxon>Actinomycetota</taxon>
        <taxon>Actinomycetes</taxon>
        <taxon>Micrococcales</taxon>
        <taxon>Microbacteriaceae</taxon>
        <taxon>Microbacterium</taxon>
    </lineage>
</organism>
<dbReference type="RefSeq" id="WP_179431046.1">
    <property type="nucleotide sequence ID" value="NZ_BAABLC010000005.1"/>
</dbReference>
<dbReference type="AlphaFoldDB" id="A0A7Y9ET48"/>
<evidence type="ECO:0000256" key="3">
    <source>
        <dbReference type="ARBA" id="ARBA00047549"/>
    </source>
</evidence>
<dbReference type="SUPFAM" id="SSF52821">
    <property type="entry name" value="Rhodanese/Cell cycle control phosphatase"/>
    <property type="match status" value="2"/>
</dbReference>